<accession>A0A1I2JSH5</accession>
<evidence type="ECO:0000313" key="2">
    <source>
        <dbReference type="EMBL" id="SFF56860.1"/>
    </source>
</evidence>
<name>A0A1I2JSH5_9BACT</name>
<dbReference type="RefSeq" id="WP_143091041.1">
    <property type="nucleotide sequence ID" value="NZ_FONY01000060.1"/>
</dbReference>
<reference evidence="2 3" key="1">
    <citation type="submission" date="2016-10" db="EMBL/GenBank/DDBJ databases">
        <authorList>
            <person name="de Groot N.N."/>
        </authorList>
    </citation>
    <scope>NUCLEOTIDE SEQUENCE [LARGE SCALE GENOMIC DNA]</scope>
    <source>
        <strain>GEY</strain>
        <strain evidence="3">DSM 9560</strain>
    </source>
</reference>
<feature type="transmembrane region" description="Helical" evidence="1">
    <location>
        <begin position="15"/>
        <end position="35"/>
    </location>
</feature>
<dbReference type="AlphaFoldDB" id="A0A1I2JSH5"/>
<sequence>MHFLHSTFLDTDKRLVFVSICLLSGLLTYLAQSFFVTEELFYYSLGEQVAIERFEKLWAESQK</sequence>
<keyword evidence="1" id="KW-0812">Transmembrane</keyword>
<evidence type="ECO:0000313" key="3">
    <source>
        <dbReference type="Proteomes" id="UP000199513"/>
    </source>
</evidence>
<organism evidence="2 3">
    <name type="scientific">Thermoflexibacter ruber</name>
    <dbReference type="NCBI Taxonomy" id="1003"/>
    <lineage>
        <taxon>Bacteria</taxon>
        <taxon>Pseudomonadati</taxon>
        <taxon>Bacteroidota</taxon>
        <taxon>Cytophagia</taxon>
        <taxon>Cytophagales</taxon>
        <taxon>Thermoflexibacteraceae</taxon>
        <taxon>Thermoflexibacter</taxon>
    </lineage>
</organism>
<dbReference type="EMBL" id="FONY01000060">
    <property type="protein sequence ID" value="SFF56860.1"/>
    <property type="molecule type" value="Genomic_DNA"/>
</dbReference>
<gene>
    <name evidence="2" type="ORF">SAMN04488541_106016</name>
</gene>
<keyword evidence="1" id="KW-1133">Transmembrane helix</keyword>
<keyword evidence="3" id="KW-1185">Reference proteome</keyword>
<keyword evidence="1" id="KW-0472">Membrane</keyword>
<proteinExistence type="predicted"/>
<dbReference type="Proteomes" id="UP000199513">
    <property type="component" value="Unassembled WGS sequence"/>
</dbReference>
<protein>
    <submittedName>
        <fullName evidence="2">Uncharacterized protein</fullName>
    </submittedName>
</protein>
<dbReference type="STRING" id="1003.SAMN04488541_106016"/>
<evidence type="ECO:0000256" key="1">
    <source>
        <dbReference type="SAM" id="Phobius"/>
    </source>
</evidence>